<dbReference type="EMBL" id="QOIM01000030">
    <property type="protein sequence ID" value="RCG19326.1"/>
    <property type="molecule type" value="Genomic_DNA"/>
</dbReference>
<reference evidence="1 2" key="1">
    <citation type="submission" date="2018-06" db="EMBL/GenBank/DDBJ databases">
        <title>Streptomyces reniochalinae sp. nov. and Streptomyces diacarnus sp. nov. from marine sponges.</title>
        <authorList>
            <person name="Li L."/>
        </authorList>
    </citation>
    <scope>NUCLEOTIDE SEQUENCE [LARGE SCALE GENOMIC DNA]</scope>
    <source>
        <strain evidence="1 2">LHW50302</strain>
    </source>
</reference>
<protein>
    <submittedName>
        <fullName evidence="1">Uncharacterized protein</fullName>
    </submittedName>
</protein>
<sequence length="69" mass="7840">MDDRQIRRHQGGRVYLSLQQARDAQRELVRVHRLQLASQVRAGLVVLEDLRQVLQLVPGTEDPVEAAGK</sequence>
<dbReference type="AlphaFoldDB" id="A0A367EMI2"/>
<proteinExistence type="predicted"/>
<dbReference type="Proteomes" id="UP000253507">
    <property type="component" value="Unassembled WGS sequence"/>
</dbReference>
<comment type="caution">
    <text evidence="1">The sequence shown here is derived from an EMBL/GenBank/DDBJ whole genome shotgun (WGS) entry which is preliminary data.</text>
</comment>
<gene>
    <name evidence="1" type="ORF">DQ392_11740</name>
</gene>
<accession>A0A367EMI2</accession>
<name>A0A367EMI2_9ACTN</name>
<evidence type="ECO:0000313" key="2">
    <source>
        <dbReference type="Proteomes" id="UP000253507"/>
    </source>
</evidence>
<keyword evidence="2" id="KW-1185">Reference proteome</keyword>
<organism evidence="1 2">
    <name type="scientific">Streptomyces reniochalinae</name>
    <dbReference type="NCBI Taxonomy" id="2250578"/>
    <lineage>
        <taxon>Bacteria</taxon>
        <taxon>Bacillati</taxon>
        <taxon>Actinomycetota</taxon>
        <taxon>Actinomycetes</taxon>
        <taxon>Kitasatosporales</taxon>
        <taxon>Streptomycetaceae</taxon>
        <taxon>Streptomyces</taxon>
    </lineage>
</organism>
<evidence type="ECO:0000313" key="1">
    <source>
        <dbReference type="EMBL" id="RCG19326.1"/>
    </source>
</evidence>